<reference evidence="3" key="1">
    <citation type="submission" date="2025-08" db="UniProtKB">
        <authorList>
            <consortium name="RefSeq"/>
        </authorList>
    </citation>
    <scope>IDENTIFICATION</scope>
    <source>
        <strain evidence="3">15112-1751.03</strain>
        <tissue evidence="3">Whole Adult</tissue>
    </source>
</reference>
<evidence type="ECO:0000313" key="2">
    <source>
        <dbReference type="Proteomes" id="UP000515160"/>
    </source>
</evidence>
<name>A0A6P8XVD2_DROAB</name>
<keyword evidence="2" id="KW-1185">Reference proteome</keyword>
<feature type="region of interest" description="Disordered" evidence="1">
    <location>
        <begin position="308"/>
        <end position="401"/>
    </location>
</feature>
<feature type="compositionally biased region" description="Basic and acidic residues" evidence="1">
    <location>
        <begin position="377"/>
        <end position="401"/>
    </location>
</feature>
<protein>
    <submittedName>
        <fullName evidence="3">Uncharacterized protein LOC117566161</fullName>
    </submittedName>
</protein>
<dbReference type="RefSeq" id="XP_034101552.2">
    <property type="nucleotide sequence ID" value="XM_034245661.2"/>
</dbReference>
<evidence type="ECO:0000256" key="1">
    <source>
        <dbReference type="SAM" id="MobiDB-lite"/>
    </source>
</evidence>
<accession>A0A6P8XVD2</accession>
<feature type="compositionally biased region" description="Basic and acidic residues" evidence="1">
    <location>
        <begin position="322"/>
        <end position="338"/>
    </location>
</feature>
<dbReference type="AlphaFoldDB" id="A0A6P8XVD2"/>
<gene>
    <name evidence="3" type="primary">LOC117566161</name>
</gene>
<feature type="compositionally biased region" description="Basic and acidic residues" evidence="1">
    <location>
        <begin position="275"/>
        <end position="291"/>
    </location>
</feature>
<dbReference type="Proteomes" id="UP000515160">
    <property type="component" value="Chromosome 2L"/>
</dbReference>
<feature type="region of interest" description="Disordered" evidence="1">
    <location>
        <begin position="257"/>
        <end position="291"/>
    </location>
</feature>
<dbReference type="GeneID" id="117566161"/>
<evidence type="ECO:0000313" key="3">
    <source>
        <dbReference type="RefSeq" id="XP_034101552.2"/>
    </source>
</evidence>
<organism evidence="2 3">
    <name type="scientific">Drosophila albomicans</name>
    <name type="common">Fruit fly</name>
    <dbReference type="NCBI Taxonomy" id="7291"/>
    <lineage>
        <taxon>Eukaryota</taxon>
        <taxon>Metazoa</taxon>
        <taxon>Ecdysozoa</taxon>
        <taxon>Arthropoda</taxon>
        <taxon>Hexapoda</taxon>
        <taxon>Insecta</taxon>
        <taxon>Pterygota</taxon>
        <taxon>Neoptera</taxon>
        <taxon>Endopterygota</taxon>
        <taxon>Diptera</taxon>
        <taxon>Brachycera</taxon>
        <taxon>Muscomorpha</taxon>
        <taxon>Ephydroidea</taxon>
        <taxon>Drosophilidae</taxon>
        <taxon>Drosophila</taxon>
    </lineage>
</organism>
<feature type="compositionally biased region" description="Polar residues" evidence="1">
    <location>
        <begin position="359"/>
        <end position="376"/>
    </location>
</feature>
<proteinExistence type="predicted"/>
<sequence>MYRANINKINTGQVDISECFYQRRPVNRVHDSPTDRYSRNVQMTECRNFLLQLGLRQYCVNQLTMELMQRPDIDLLQMRDSWDRVKQMMGPQRKSEADTIVLREIQQLLQERQNNTRKRDRSPSPPREIRTSTPTYANRGNFGCGDFDRPNMQNQSPRAQPPGNFCSPYIEPQYREEDVYNIHEDPRDLPHHHAIRYDDSGEYRIDDNCNRYPQQEQLGKNYNPLLQPEQFNYNCDPSYPQQEQLERAMCNYREEAPQPFPLRENNRNYDTNDNYDTHPREIPREQHLYRENNYDAYPRERLRDQQNHENEFHSRNYNNSFPREHEHLRDQQSYREDSGNLNRQQINFYDDRGNKNHNHNYQPYSHEQRQQQFSRNDNYRYERSNQGKESQEPKRRRLEELPRQREFRISEFVMPYIKYRKDPLPQPERISYAIGFYQRRRTFPAGGMKETENQGNEPLEPYVAPFNPHRQTYKKIRRTIRVAWKDVYVTQEYSKWDLWWRGYKWCGDAIENELGRYADVNFNEMSFLVNKLYYGKRKDAVDKLFRMIQFAFSDSNDIHATLSTICELMNLQFLTNLKTSEMGQLQDLIRYVPNESWVYKMKAFVYLWARYSSIQCFVDLTLPTKDKEVLATKNQWNRPMFHWVAREAFAELKRISAIEWPEHKKTFREN</sequence>
<dbReference type="OrthoDB" id="7854954at2759"/>
<feature type="region of interest" description="Disordered" evidence="1">
    <location>
        <begin position="110"/>
        <end position="164"/>
    </location>
</feature>